<dbReference type="GO" id="GO:0006096">
    <property type="term" value="P:glycolytic process"/>
    <property type="evidence" value="ECO:0007669"/>
    <property type="project" value="UniProtKB-UniRule"/>
</dbReference>
<proteinExistence type="inferred from homology"/>
<dbReference type="UniPathway" id="UPA00554">
    <property type="reaction ID" value="UER00611"/>
</dbReference>
<dbReference type="GO" id="GO:0004459">
    <property type="term" value="F:L-lactate dehydrogenase (NAD+) activity"/>
    <property type="evidence" value="ECO:0007669"/>
    <property type="project" value="UniProtKB-UniRule"/>
</dbReference>
<gene>
    <name evidence="7" type="primary">ldh</name>
    <name evidence="13" type="ORF">CK797_01525</name>
</gene>
<evidence type="ECO:0000256" key="4">
    <source>
        <dbReference type="ARBA" id="ARBA00023002"/>
    </source>
</evidence>
<feature type="binding site" evidence="7">
    <location>
        <position position="44"/>
    </location>
    <ligand>
        <name>NAD(+)</name>
        <dbReference type="ChEBI" id="CHEBI:57540"/>
    </ligand>
</feature>
<sequence>MLDEYTHKVVLVGDGAVGSAFAFSLLQSTHEIDELVIVDRDQQKAIGDASDLADITPLTSPVRVIAGSYADANNADVVVITAGVARKPGESRLDLVNKNVAILKSIVDPIVTAGFKGVFVISSNPVDILTTLTQRISGFPKERVIGTGTSLDSMRLRILLSHRFHLSVNAVDAQILGEHGDTSFAAFNEITINGKPLAERIQLSDQDKAQIEDDVHRAGGEIITNKGATFYGVAKCLAYITSAIIENRNVVLPISAPLEGQYGIEGLYLGSPAVINSQGIGQVIEYPLTDDEQVKMAHSADAMKSVLNSIQL</sequence>
<feature type="binding site" evidence="10">
    <location>
        <begin position="13"/>
        <end position="18"/>
    </location>
    <ligand>
        <name>NAD(+)</name>
        <dbReference type="ChEBI" id="CHEBI:57540"/>
    </ligand>
</feature>
<feature type="binding site" evidence="7">
    <location>
        <position position="147"/>
    </location>
    <ligand>
        <name>NAD(+)</name>
        <dbReference type="ChEBI" id="CHEBI:57540"/>
    </ligand>
</feature>
<evidence type="ECO:0000256" key="7">
    <source>
        <dbReference type="HAMAP-Rule" id="MF_00488"/>
    </source>
</evidence>
<comment type="caution">
    <text evidence="13">The sequence shown here is derived from an EMBL/GenBank/DDBJ whole genome shotgun (WGS) entry which is preliminary data.</text>
</comment>
<comment type="subunit">
    <text evidence="7">Homotetramer.</text>
</comment>
<dbReference type="NCBIfam" id="NF000824">
    <property type="entry name" value="PRK00066.1"/>
    <property type="match status" value="1"/>
</dbReference>
<dbReference type="InterPro" id="IPR015955">
    <property type="entry name" value="Lactate_DH/Glyco_Ohase_4_C"/>
</dbReference>
<keyword evidence="7" id="KW-0963">Cytoplasm</keyword>
<dbReference type="PRINTS" id="PR00086">
    <property type="entry name" value="LLDHDRGNASE"/>
</dbReference>
<dbReference type="AlphaFoldDB" id="A0A2J6NQ98"/>
<reference evidence="13 14" key="1">
    <citation type="submission" date="2017-09" db="EMBL/GenBank/DDBJ databases">
        <title>Bacterial strain isolated from the female urinary microbiota.</title>
        <authorList>
            <person name="Thomas-White K."/>
            <person name="Kumar N."/>
            <person name="Forster S."/>
            <person name="Putonti C."/>
            <person name="Lawley T."/>
            <person name="Wolfe A.J."/>
        </authorList>
    </citation>
    <scope>NUCLEOTIDE SEQUENCE [LARGE SCALE GENOMIC DNA]</scope>
    <source>
        <strain evidence="13 14">UMB0683</strain>
    </source>
</reference>
<comment type="caution">
    <text evidence="7">Lacks conserved residue(s) required for the propagation of feature annotation.</text>
</comment>
<organism evidence="13 14">
    <name type="scientific">Limosilactobacillus pontis</name>
    <dbReference type="NCBI Taxonomy" id="35787"/>
    <lineage>
        <taxon>Bacteria</taxon>
        <taxon>Bacillati</taxon>
        <taxon>Bacillota</taxon>
        <taxon>Bacilli</taxon>
        <taxon>Lactobacillales</taxon>
        <taxon>Lactobacillaceae</taxon>
        <taxon>Limosilactobacillus</taxon>
    </lineage>
</organism>
<dbReference type="RefSeq" id="WP_104688055.1">
    <property type="nucleotide sequence ID" value="NZ_JBKTHY010000008.1"/>
</dbReference>
<evidence type="ECO:0000256" key="1">
    <source>
        <dbReference type="ARBA" id="ARBA00004843"/>
    </source>
</evidence>
<dbReference type="InterPro" id="IPR011304">
    <property type="entry name" value="L-lactate_DH"/>
</dbReference>
<accession>A0A2J6NQ98</accession>
<evidence type="ECO:0000259" key="12">
    <source>
        <dbReference type="Pfam" id="PF02866"/>
    </source>
</evidence>
<dbReference type="Gene3D" id="3.90.110.10">
    <property type="entry name" value="Lactate dehydrogenase/glycoside hydrolase, family 4, C-terminal"/>
    <property type="match status" value="1"/>
</dbReference>
<dbReference type="PIRSF" id="PIRSF000102">
    <property type="entry name" value="Lac_mal_DH"/>
    <property type="match status" value="1"/>
</dbReference>
<evidence type="ECO:0000313" key="13">
    <source>
        <dbReference type="EMBL" id="PMB83501.1"/>
    </source>
</evidence>
<dbReference type="Pfam" id="PF02866">
    <property type="entry name" value="Ldh_1_C"/>
    <property type="match status" value="1"/>
</dbReference>
<comment type="catalytic activity">
    <reaction evidence="6 7">
        <text>(S)-lactate + NAD(+) = pyruvate + NADH + H(+)</text>
        <dbReference type="Rhea" id="RHEA:23444"/>
        <dbReference type="ChEBI" id="CHEBI:15361"/>
        <dbReference type="ChEBI" id="CHEBI:15378"/>
        <dbReference type="ChEBI" id="CHEBI:16651"/>
        <dbReference type="ChEBI" id="CHEBI:57540"/>
        <dbReference type="ChEBI" id="CHEBI:57945"/>
        <dbReference type="EC" id="1.1.1.27"/>
    </reaction>
</comment>
<comment type="pathway">
    <text evidence="1 7">Fermentation; pyruvate fermentation to lactate; (S)-lactate from pyruvate: step 1/1.</text>
</comment>
<comment type="function">
    <text evidence="7">Catalyzes the conversion of lactate to pyruvate.</text>
</comment>
<feature type="domain" description="Lactate/malate dehydrogenase C-terminal" evidence="12">
    <location>
        <begin position="149"/>
        <end position="309"/>
    </location>
</feature>
<feature type="binding site" evidence="7">
    <location>
        <begin position="152"/>
        <end position="155"/>
    </location>
    <ligand>
        <name>substrate</name>
    </ligand>
</feature>
<dbReference type="Gene3D" id="3.40.50.720">
    <property type="entry name" value="NAD(P)-binding Rossmann-like Domain"/>
    <property type="match status" value="1"/>
</dbReference>
<dbReference type="HAMAP" id="MF_00488">
    <property type="entry name" value="Lactate_dehydrog"/>
    <property type="match status" value="1"/>
</dbReference>
<keyword evidence="5 7" id="KW-0520">NAD</keyword>
<feature type="binding site" evidence="7">
    <location>
        <position position="229"/>
    </location>
    <ligand>
        <name>substrate</name>
    </ligand>
</feature>
<dbReference type="NCBIfam" id="TIGR01771">
    <property type="entry name" value="L-LDH-NAD"/>
    <property type="match status" value="1"/>
</dbReference>
<feature type="binding site" evidence="9">
    <location>
        <position position="155"/>
    </location>
    <ligand>
        <name>substrate</name>
    </ligand>
</feature>
<dbReference type="Pfam" id="PF00056">
    <property type="entry name" value="Ldh_1_N"/>
    <property type="match status" value="1"/>
</dbReference>
<evidence type="ECO:0000256" key="6">
    <source>
        <dbReference type="ARBA" id="ARBA00049258"/>
    </source>
</evidence>
<comment type="similarity">
    <text evidence="2 7">Belongs to the LDH/MDH superfamily. LDH family.</text>
</comment>
<feature type="binding site" evidence="9">
    <location>
        <position position="124"/>
    </location>
    <ligand>
        <name>substrate</name>
    </ligand>
</feature>
<comment type="subcellular location">
    <subcellularLocation>
        <location evidence="7">Cytoplasm</location>
    </subcellularLocation>
</comment>
<feature type="binding site" evidence="7 10">
    <location>
        <position position="39"/>
    </location>
    <ligand>
        <name>NAD(+)</name>
        <dbReference type="ChEBI" id="CHEBI:57540"/>
    </ligand>
</feature>
<feature type="binding site" evidence="7">
    <location>
        <position position="69"/>
    </location>
    <ligand>
        <name>NAD(+)</name>
        <dbReference type="ChEBI" id="CHEBI:57540"/>
    </ligand>
</feature>
<feature type="binding site" evidence="9">
    <location>
        <position position="86"/>
    </location>
    <ligand>
        <name>substrate</name>
    </ligand>
</feature>
<evidence type="ECO:0000256" key="3">
    <source>
        <dbReference type="ARBA" id="ARBA00012967"/>
    </source>
</evidence>
<evidence type="ECO:0000256" key="9">
    <source>
        <dbReference type="PIRSR" id="PIRSR000102-2"/>
    </source>
</evidence>
<dbReference type="InterPro" id="IPR018177">
    <property type="entry name" value="L-lactate_DH_AS"/>
</dbReference>
<feature type="binding site" evidence="7">
    <location>
        <begin position="83"/>
        <end position="84"/>
    </location>
    <ligand>
        <name>NAD(+)</name>
        <dbReference type="ChEBI" id="CHEBI:57540"/>
    </ligand>
</feature>
<dbReference type="InterPro" id="IPR036291">
    <property type="entry name" value="NAD(P)-bd_dom_sf"/>
</dbReference>
<dbReference type="Proteomes" id="UP000239920">
    <property type="component" value="Unassembled WGS sequence"/>
</dbReference>
<dbReference type="InterPro" id="IPR001557">
    <property type="entry name" value="L-lactate/malate_DH"/>
</dbReference>
<evidence type="ECO:0000259" key="11">
    <source>
        <dbReference type="Pfam" id="PF00056"/>
    </source>
</evidence>
<dbReference type="PANTHER" id="PTHR43128:SF16">
    <property type="entry name" value="L-LACTATE DEHYDROGENASE"/>
    <property type="match status" value="1"/>
</dbReference>
<feature type="active site" description="Proton acceptor" evidence="7 8">
    <location>
        <position position="179"/>
    </location>
</feature>
<dbReference type="EMBL" id="PNFV01000001">
    <property type="protein sequence ID" value="PMB83501.1"/>
    <property type="molecule type" value="Genomic_DNA"/>
</dbReference>
<feature type="binding site" evidence="7 9">
    <location>
        <position position="92"/>
    </location>
    <ligand>
        <name>substrate</name>
    </ligand>
</feature>
<evidence type="ECO:0000256" key="10">
    <source>
        <dbReference type="PIRSR" id="PIRSR000102-3"/>
    </source>
</evidence>
<feature type="binding site" evidence="7">
    <location>
        <begin position="124"/>
        <end position="127"/>
    </location>
    <ligand>
        <name>substrate</name>
    </ligand>
</feature>
<dbReference type="PANTHER" id="PTHR43128">
    <property type="entry name" value="L-2-HYDROXYCARBOXYLATE DEHYDROGENASE (NAD(P)(+))"/>
    <property type="match status" value="1"/>
</dbReference>
<dbReference type="InterPro" id="IPR022383">
    <property type="entry name" value="Lactate/malate_DH_C"/>
</dbReference>
<evidence type="ECO:0000256" key="5">
    <source>
        <dbReference type="ARBA" id="ARBA00023027"/>
    </source>
</evidence>
<dbReference type="PROSITE" id="PS00064">
    <property type="entry name" value="L_LDH"/>
    <property type="match status" value="1"/>
</dbReference>
<evidence type="ECO:0000256" key="8">
    <source>
        <dbReference type="PIRSR" id="PIRSR000102-1"/>
    </source>
</evidence>
<name>A0A2J6NQ98_9LACO</name>
<dbReference type="GO" id="GO:0005737">
    <property type="term" value="C:cytoplasm"/>
    <property type="evidence" value="ECO:0007669"/>
    <property type="project" value="UniProtKB-SubCell"/>
</dbReference>
<protein>
    <recommendedName>
        <fullName evidence="3 7">L-lactate dehydrogenase</fullName>
        <shortName evidence="7">L-LDH</shortName>
        <ecNumber evidence="3 7">1.1.1.27</ecNumber>
    </recommendedName>
</protein>
<dbReference type="EC" id="1.1.1.27" evidence="3 7"/>
<evidence type="ECO:0000256" key="2">
    <source>
        <dbReference type="ARBA" id="ARBA00006054"/>
    </source>
</evidence>
<feature type="binding site" evidence="10">
    <location>
        <position position="99"/>
    </location>
    <ligand>
        <name>NAD(+)</name>
        <dbReference type="ChEBI" id="CHEBI:57540"/>
    </ligand>
</feature>
<dbReference type="InterPro" id="IPR001236">
    <property type="entry name" value="Lactate/malate_DH_N"/>
</dbReference>
<feature type="binding site" evidence="7">
    <location>
        <position position="105"/>
    </location>
    <ligand>
        <name>NAD(+)</name>
        <dbReference type="ChEBI" id="CHEBI:57540"/>
    </ligand>
</feature>
<dbReference type="SUPFAM" id="SSF56327">
    <property type="entry name" value="LDH C-terminal domain-like"/>
    <property type="match status" value="1"/>
</dbReference>
<feature type="domain" description="Lactate/malate dehydrogenase N-terminal" evidence="11">
    <location>
        <begin position="8"/>
        <end position="146"/>
    </location>
</feature>
<keyword evidence="4 7" id="KW-0560">Oxidoreductase</keyword>
<dbReference type="GO" id="GO:0006089">
    <property type="term" value="P:lactate metabolic process"/>
    <property type="evidence" value="ECO:0007669"/>
    <property type="project" value="TreeGrafter"/>
</dbReference>
<dbReference type="SUPFAM" id="SSF51735">
    <property type="entry name" value="NAD(P)-binding Rossmann-fold domains"/>
    <property type="match status" value="1"/>
</dbReference>
<dbReference type="CDD" id="cd05291">
    <property type="entry name" value="HicDH_like"/>
    <property type="match status" value="1"/>
</dbReference>
<evidence type="ECO:0000313" key="14">
    <source>
        <dbReference type="Proteomes" id="UP000239920"/>
    </source>
</evidence>
<dbReference type="OrthoDB" id="9802969at2"/>
<feature type="binding site" evidence="7">
    <location>
        <position position="17"/>
    </location>
    <ligand>
        <name>NAD(+)</name>
        <dbReference type="ChEBI" id="CHEBI:57540"/>
    </ligand>
</feature>